<accession>A0A8H5LDD4</accession>
<organism evidence="2 3">
    <name type="scientific">Fusarium pseudocircinatum</name>
    <dbReference type="NCBI Taxonomy" id="56676"/>
    <lineage>
        <taxon>Eukaryota</taxon>
        <taxon>Fungi</taxon>
        <taxon>Dikarya</taxon>
        <taxon>Ascomycota</taxon>
        <taxon>Pezizomycotina</taxon>
        <taxon>Sordariomycetes</taxon>
        <taxon>Hypocreomycetidae</taxon>
        <taxon>Hypocreales</taxon>
        <taxon>Nectriaceae</taxon>
        <taxon>Fusarium</taxon>
        <taxon>Fusarium fujikuroi species complex</taxon>
    </lineage>
</organism>
<name>A0A8H5LDD4_9HYPO</name>
<feature type="domain" description="2EXR" evidence="1">
    <location>
        <begin position="29"/>
        <end position="133"/>
    </location>
</feature>
<dbReference type="InterPro" id="IPR045518">
    <property type="entry name" value="2EXR"/>
</dbReference>
<reference evidence="2 3" key="1">
    <citation type="submission" date="2020-05" db="EMBL/GenBank/DDBJ databases">
        <title>Identification and distribution of gene clusters putatively required for synthesis of sphingolipid metabolism inhibitors in phylogenetically diverse species of the filamentous fungus Fusarium.</title>
        <authorList>
            <person name="Kim H.-S."/>
            <person name="Busman M."/>
            <person name="Brown D.W."/>
            <person name="Divon H."/>
            <person name="Uhlig S."/>
            <person name="Proctor R.H."/>
        </authorList>
    </citation>
    <scope>NUCLEOTIDE SEQUENCE [LARGE SCALE GENOMIC DNA]</scope>
    <source>
        <strain evidence="2 3">NRRL 36939</strain>
    </source>
</reference>
<dbReference type="Pfam" id="PF20150">
    <property type="entry name" value="2EXR"/>
    <property type="match status" value="1"/>
</dbReference>
<evidence type="ECO:0000259" key="1">
    <source>
        <dbReference type="Pfam" id="PF20150"/>
    </source>
</evidence>
<sequence length="561" mass="64907">MVSGCNQDSNDTPHYLQIFNPPLEPRGDFHLFACFPADIRWLVWQHYLSHERWVDITLRSRSFTSERREQISHQDYEIVLDRRWKISKLFRTTSESRKAALAFYRVQLPCWYERKDKSMVNSTLFVCPELDTLMLNSLRAFENFAHDVWTHDSRRIGLVNLALKVGHPRFTTKIRVIQNVSVLRQCLSRIERLVMMSQRGTKKIWRDLPSGPNNTWRSNQAIPIRSGIQSFNRLQYDPRLCDEHLKRVFRGDWNPRHSFNAWFKILSNLQVQHRHKVIYQFGSRREAWISYRDRHFPTISDRETAAEWVRRDFEELRKWSERFRQSPEEQGGQIDDELTRLFEPSPRPVVGFWLFPMESVFTPADLNLDDTGILTKLTIVQTFVTMSGQRLCSVRMAAAAHMQGNKHDAEIIEGEGSSDEEVPQPGEVRMGKFGTSKSARIYTTGLATCVRVAVTGRYPNGSGDDRFLAHVAESKHKAALQGLIDALERARGNGLQVVEVVVVILAAGEDSPDSEQDDFNEEVINKVQNATGMQPRVIDHTSDEDYKMSIEPNKRINCSAE</sequence>
<dbReference type="Proteomes" id="UP000546213">
    <property type="component" value="Unassembled WGS sequence"/>
</dbReference>
<dbReference type="AlphaFoldDB" id="A0A8H5LDD4"/>
<evidence type="ECO:0000313" key="2">
    <source>
        <dbReference type="EMBL" id="KAF5589142.1"/>
    </source>
</evidence>
<protein>
    <recommendedName>
        <fullName evidence="1">2EXR domain-containing protein</fullName>
    </recommendedName>
</protein>
<comment type="caution">
    <text evidence="2">The sequence shown here is derived from an EMBL/GenBank/DDBJ whole genome shotgun (WGS) entry which is preliminary data.</text>
</comment>
<dbReference type="EMBL" id="JAAOAS010000157">
    <property type="protein sequence ID" value="KAF5589142.1"/>
    <property type="molecule type" value="Genomic_DNA"/>
</dbReference>
<proteinExistence type="predicted"/>
<dbReference type="OrthoDB" id="3469466at2759"/>
<keyword evidence="3" id="KW-1185">Reference proteome</keyword>
<gene>
    <name evidence="2" type="ORF">FPCIR_6930</name>
</gene>
<evidence type="ECO:0000313" key="3">
    <source>
        <dbReference type="Proteomes" id="UP000546213"/>
    </source>
</evidence>